<feature type="transmembrane region" description="Helical" evidence="7">
    <location>
        <begin position="301"/>
        <end position="327"/>
    </location>
</feature>
<dbReference type="GO" id="GO:0022857">
    <property type="term" value="F:transmembrane transporter activity"/>
    <property type="evidence" value="ECO:0007669"/>
    <property type="project" value="TreeGrafter"/>
</dbReference>
<dbReference type="InterPro" id="IPR050250">
    <property type="entry name" value="Macrolide_Exporter_MacB"/>
</dbReference>
<dbReference type="RefSeq" id="WP_006941013.1">
    <property type="nucleotide sequence ID" value="NZ_GL538184.1"/>
</dbReference>
<organism evidence="10 11">
    <name type="scientific">Megasphaera micronuciformis F0359</name>
    <dbReference type="NCBI Taxonomy" id="706434"/>
    <lineage>
        <taxon>Bacteria</taxon>
        <taxon>Bacillati</taxon>
        <taxon>Bacillota</taxon>
        <taxon>Negativicutes</taxon>
        <taxon>Veillonellales</taxon>
        <taxon>Veillonellaceae</taxon>
        <taxon>Megasphaera</taxon>
    </lineage>
</organism>
<dbReference type="Pfam" id="PF02687">
    <property type="entry name" value="FtsX"/>
    <property type="match status" value="1"/>
</dbReference>
<dbReference type="STRING" id="706434.HMPREF9429_00249"/>
<evidence type="ECO:0000256" key="1">
    <source>
        <dbReference type="ARBA" id="ARBA00004651"/>
    </source>
</evidence>
<evidence type="ECO:0000313" key="10">
    <source>
        <dbReference type="EMBL" id="EFQ04755.1"/>
    </source>
</evidence>
<dbReference type="Proteomes" id="UP000003195">
    <property type="component" value="Unassembled WGS sequence"/>
</dbReference>
<reference evidence="10 11" key="1">
    <citation type="submission" date="2010-08" db="EMBL/GenBank/DDBJ databases">
        <authorList>
            <person name="Weinstock G."/>
            <person name="Sodergren E."/>
            <person name="Clifton S."/>
            <person name="Fulton L."/>
            <person name="Fulton B."/>
            <person name="Courtney L."/>
            <person name="Fronick C."/>
            <person name="Harrison M."/>
            <person name="Strong C."/>
            <person name="Farmer C."/>
            <person name="Delahaunty K."/>
            <person name="Markovic C."/>
            <person name="Hall O."/>
            <person name="Minx P."/>
            <person name="Tomlinson C."/>
            <person name="Mitreva M."/>
            <person name="Hou S."/>
            <person name="Chen J."/>
            <person name="Wollam A."/>
            <person name="Pepin K.H."/>
            <person name="Johnson M."/>
            <person name="Bhonagiri V."/>
            <person name="Zhang X."/>
            <person name="Suruliraj S."/>
            <person name="Warren W."/>
            <person name="Chinwalla A."/>
            <person name="Mardis E.R."/>
            <person name="Wilson R.K."/>
        </authorList>
    </citation>
    <scope>NUCLEOTIDE SEQUENCE [LARGE SCALE GENOMIC DNA]</scope>
    <source>
        <strain evidence="10 11">F0359</strain>
    </source>
</reference>
<evidence type="ECO:0000259" key="9">
    <source>
        <dbReference type="Pfam" id="PF12704"/>
    </source>
</evidence>
<dbReference type="Pfam" id="PF12704">
    <property type="entry name" value="MacB_PCD"/>
    <property type="match status" value="1"/>
</dbReference>
<evidence type="ECO:0000256" key="6">
    <source>
        <dbReference type="ARBA" id="ARBA00038076"/>
    </source>
</evidence>
<evidence type="ECO:0000256" key="5">
    <source>
        <dbReference type="ARBA" id="ARBA00023136"/>
    </source>
</evidence>
<dbReference type="eggNOG" id="COG0577">
    <property type="taxonomic scope" value="Bacteria"/>
</dbReference>
<proteinExistence type="inferred from homology"/>
<comment type="similarity">
    <text evidence="6">Belongs to the ABC-4 integral membrane protein family.</text>
</comment>
<comment type="caution">
    <text evidence="10">The sequence shown here is derived from an EMBL/GenBank/DDBJ whole genome shotgun (WGS) entry which is preliminary data.</text>
</comment>
<keyword evidence="5 7" id="KW-0472">Membrane</keyword>
<dbReference type="GO" id="GO:0005886">
    <property type="term" value="C:plasma membrane"/>
    <property type="evidence" value="ECO:0007669"/>
    <property type="project" value="UniProtKB-SubCell"/>
</dbReference>
<dbReference type="HOGENOM" id="CLU_000604_8_4_9"/>
<accession>E2Z9Z3</accession>
<sequence length="381" mass="41080">MIKKYKMFFTMVIHALLRRHTRMLVALLAVAVGATIISGMITVYEEVPQQMGREFRAYGANLLILPNGDKGTFNEGELSTVNQLLSGNEVVGVTPFLYDTIEVNKQPVTTSGTDFEAAKKVNTYWQVRGQWPQKGEREILLGAELAKKISRDPDKLIGQNVTVSAGEGKAMRNFKVAGIVATGSKEEQFAFIDLKEMQDLSEKPNQVSLAQVSIVADGDKLNGIVADLDKGDANIQAQPVQQITRSEGNVLGKLQVLVLLVTIVVLMLTMICVTTTMMAVVTERRKEIGLKKALGASNKNIVIEFFGEGCFLGGIGGVLGSGFGYVFAQGVSMNVFNRAIDFSPSVALISIILSILVTGAASLVPVRIATSVDPAIVLRGE</sequence>
<feature type="domain" description="MacB-like periplasmic core" evidence="9">
    <location>
        <begin position="24"/>
        <end position="226"/>
    </location>
</feature>
<dbReference type="AlphaFoldDB" id="E2Z9Z3"/>
<keyword evidence="2" id="KW-1003">Cell membrane</keyword>
<gene>
    <name evidence="10" type="ORF">HMPREF9429_00249</name>
</gene>
<feature type="transmembrane region" description="Helical" evidence="7">
    <location>
        <begin position="347"/>
        <end position="369"/>
    </location>
</feature>
<evidence type="ECO:0000256" key="4">
    <source>
        <dbReference type="ARBA" id="ARBA00022989"/>
    </source>
</evidence>
<keyword evidence="4 7" id="KW-1133">Transmembrane helix</keyword>
<dbReference type="PANTHER" id="PTHR30572">
    <property type="entry name" value="MEMBRANE COMPONENT OF TRANSPORTER-RELATED"/>
    <property type="match status" value="1"/>
</dbReference>
<name>E2Z9Z3_9FIRM</name>
<keyword evidence="11" id="KW-1185">Reference proteome</keyword>
<dbReference type="InterPro" id="IPR025857">
    <property type="entry name" value="MacB_PCD"/>
</dbReference>
<dbReference type="OrthoDB" id="9770036at2"/>
<evidence type="ECO:0000259" key="8">
    <source>
        <dbReference type="Pfam" id="PF02687"/>
    </source>
</evidence>
<dbReference type="PANTHER" id="PTHR30572:SF4">
    <property type="entry name" value="ABC TRANSPORTER PERMEASE YTRF"/>
    <property type="match status" value="1"/>
</dbReference>
<feature type="domain" description="ABC3 transporter permease C-terminal" evidence="8">
    <location>
        <begin position="260"/>
        <end position="373"/>
    </location>
</feature>
<protein>
    <submittedName>
        <fullName evidence="10">Efflux ABC transporter, permease protein</fullName>
    </submittedName>
</protein>
<comment type="subcellular location">
    <subcellularLocation>
        <location evidence="1">Cell membrane</location>
        <topology evidence="1">Multi-pass membrane protein</topology>
    </subcellularLocation>
</comment>
<feature type="transmembrane region" description="Helical" evidence="7">
    <location>
        <begin position="256"/>
        <end position="281"/>
    </location>
</feature>
<dbReference type="InterPro" id="IPR003838">
    <property type="entry name" value="ABC3_permease_C"/>
</dbReference>
<evidence type="ECO:0000256" key="7">
    <source>
        <dbReference type="SAM" id="Phobius"/>
    </source>
</evidence>
<evidence type="ECO:0000256" key="2">
    <source>
        <dbReference type="ARBA" id="ARBA00022475"/>
    </source>
</evidence>
<dbReference type="EMBL" id="AECS01000010">
    <property type="protein sequence ID" value="EFQ04755.1"/>
    <property type="molecule type" value="Genomic_DNA"/>
</dbReference>
<keyword evidence="3 7" id="KW-0812">Transmembrane</keyword>
<evidence type="ECO:0000256" key="3">
    <source>
        <dbReference type="ARBA" id="ARBA00022692"/>
    </source>
</evidence>
<evidence type="ECO:0000313" key="11">
    <source>
        <dbReference type="Proteomes" id="UP000003195"/>
    </source>
</evidence>